<evidence type="ECO:0000259" key="9">
    <source>
        <dbReference type="Pfam" id="PF01488"/>
    </source>
</evidence>
<feature type="domain" description="SDH C-terminal" evidence="11">
    <location>
        <begin position="242"/>
        <end position="264"/>
    </location>
</feature>
<comment type="caution">
    <text evidence="12">The sequence shown here is derived from an EMBL/GenBank/DDBJ whole genome shotgun (WGS) entry which is preliminary data.</text>
</comment>
<evidence type="ECO:0000256" key="2">
    <source>
        <dbReference type="ARBA" id="ARBA00012962"/>
    </source>
</evidence>
<feature type="binding site" evidence="8">
    <location>
        <position position="242"/>
    </location>
    <ligand>
        <name>NADP(+)</name>
        <dbReference type="ChEBI" id="CHEBI:58349"/>
    </ligand>
</feature>
<dbReference type="UniPathway" id="UPA00053">
    <property type="reaction ID" value="UER00087"/>
</dbReference>
<feature type="domain" description="Shikimate dehydrogenase substrate binding N-terminal" evidence="10">
    <location>
        <begin position="9"/>
        <end position="91"/>
    </location>
</feature>
<feature type="binding site" evidence="8">
    <location>
        <begin position="130"/>
        <end position="134"/>
    </location>
    <ligand>
        <name>NADP(+)</name>
        <dbReference type="ChEBI" id="CHEBI:58349"/>
    </ligand>
</feature>
<dbReference type="Gene3D" id="3.40.50.720">
    <property type="entry name" value="NAD(P)-binding Rossmann-like Domain"/>
    <property type="match status" value="1"/>
</dbReference>
<dbReference type="GO" id="GO:0050661">
    <property type="term" value="F:NADP binding"/>
    <property type="evidence" value="ECO:0007669"/>
    <property type="project" value="InterPro"/>
</dbReference>
<dbReference type="RefSeq" id="WP_132805796.1">
    <property type="nucleotide sequence ID" value="NZ_SMAK01000003.1"/>
</dbReference>
<dbReference type="GO" id="GO:0008652">
    <property type="term" value="P:amino acid biosynthetic process"/>
    <property type="evidence" value="ECO:0007669"/>
    <property type="project" value="UniProtKB-KW"/>
</dbReference>
<keyword evidence="4 8" id="KW-0521">NADP</keyword>
<keyword evidence="5 8" id="KW-0560">Oxidoreductase</keyword>
<dbReference type="InterPro" id="IPR013708">
    <property type="entry name" value="Shikimate_DH-bd_N"/>
</dbReference>
<feature type="binding site" evidence="8">
    <location>
        <position position="64"/>
    </location>
    <ligand>
        <name>shikimate</name>
        <dbReference type="ChEBI" id="CHEBI:36208"/>
    </ligand>
</feature>
<dbReference type="InterPro" id="IPR041121">
    <property type="entry name" value="SDH_C"/>
</dbReference>
<dbReference type="PANTHER" id="PTHR21089">
    <property type="entry name" value="SHIKIMATE DEHYDROGENASE"/>
    <property type="match status" value="1"/>
</dbReference>
<keyword evidence="13" id="KW-1185">Reference proteome</keyword>
<dbReference type="HAMAP" id="MF_00222">
    <property type="entry name" value="Shikimate_DH_AroE"/>
    <property type="match status" value="1"/>
</dbReference>
<dbReference type="Pfam" id="PF18317">
    <property type="entry name" value="SDH_C"/>
    <property type="match status" value="1"/>
</dbReference>
<comment type="pathway">
    <text evidence="1 8">Metabolic intermediate biosynthesis; chorismate biosynthesis; chorismate from D-erythrose 4-phosphate and phosphoenolpyruvate: step 4/7.</text>
</comment>
<comment type="function">
    <text evidence="8">Involved in the biosynthesis of the chorismate, which leads to the biosynthesis of aromatic amino acids. Catalyzes the reversible NADPH linked reduction of 3-dehydroshikimate (DHSA) to yield shikimate (SA).</text>
</comment>
<dbReference type="InterPro" id="IPR022893">
    <property type="entry name" value="Shikimate_DH_fam"/>
</dbReference>
<dbReference type="EC" id="1.1.1.25" evidence="2 8"/>
<dbReference type="Gene3D" id="3.40.50.10860">
    <property type="entry name" value="Leucine Dehydrogenase, chain A, domain 1"/>
    <property type="match status" value="1"/>
</dbReference>
<evidence type="ECO:0000256" key="7">
    <source>
        <dbReference type="ARBA" id="ARBA00049442"/>
    </source>
</evidence>
<evidence type="ECO:0000256" key="6">
    <source>
        <dbReference type="ARBA" id="ARBA00023141"/>
    </source>
</evidence>
<gene>
    <name evidence="8" type="primary">aroE</name>
    <name evidence="12" type="ORF">EDC22_103214</name>
</gene>
<dbReference type="NCBIfam" id="NF001312">
    <property type="entry name" value="PRK00258.1-4"/>
    <property type="match status" value="1"/>
</dbReference>
<dbReference type="GO" id="GO:0009073">
    <property type="term" value="P:aromatic amino acid family biosynthetic process"/>
    <property type="evidence" value="ECO:0007669"/>
    <property type="project" value="UniProtKB-KW"/>
</dbReference>
<evidence type="ECO:0000256" key="8">
    <source>
        <dbReference type="HAMAP-Rule" id="MF_00222"/>
    </source>
</evidence>
<proteinExistence type="inferred from homology"/>
<comment type="similarity">
    <text evidence="8">Belongs to the shikimate dehydrogenase family.</text>
</comment>
<feature type="binding site" evidence="8">
    <location>
        <begin position="17"/>
        <end position="19"/>
    </location>
    <ligand>
        <name>shikimate</name>
        <dbReference type="ChEBI" id="CHEBI:36208"/>
    </ligand>
</feature>
<sequence>MMPLKRACVVGWPAKHSRSPLIHRHWLAEHGIAGDYQIEEIGPDDFPTFIRSLADHGYVGCNVTVPHKLAAAAAMSRLDAAAAALDAVNTVWYDGNELCGDNTDVHGFLANLDDAAPGWDARLEKAVVLGAGGAARAVVLALIRRGARRIEIVNRSPARADDLAAAWSDRAHALPWSDLPEALDGAALLVNTTSLGMAGMPPLAIDLSPLPGDAVVNDIVYVPLETGLLAAARRRGLHVVDGLGMLLHQAVPGFERWFGIRPAVTPALRMLVEQSIGGQ</sequence>
<evidence type="ECO:0000256" key="4">
    <source>
        <dbReference type="ARBA" id="ARBA00022857"/>
    </source>
</evidence>
<dbReference type="GO" id="GO:0004764">
    <property type="term" value="F:shikimate 3-dehydrogenase (NADP+) activity"/>
    <property type="evidence" value="ECO:0007669"/>
    <property type="project" value="UniProtKB-UniRule"/>
</dbReference>
<dbReference type="InterPro" id="IPR046346">
    <property type="entry name" value="Aminoacid_DH-like_N_sf"/>
</dbReference>
<evidence type="ECO:0000313" key="13">
    <source>
        <dbReference type="Proteomes" id="UP000295678"/>
    </source>
</evidence>
<feature type="domain" description="Quinate/shikimate 5-dehydrogenase/glutamyl-tRNA reductase" evidence="9">
    <location>
        <begin position="124"/>
        <end position="194"/>
    </location>
</feature>
<keyword evidence="3 8" id="KW-0028">Amino-acid biosynthesis</keyword>
<dbReference type="GO" id="GO:0009423">
    <property type="term" value="P:chorismate biosynthetic process"/>
    <property type="evidence" value="ECO:0007669"/>
    <property type="project" value="UniProtKB-UniRule"/>
</dbReference>
<dbReference type="PANTHER" id="PTHR21089:SF1">
    <property type="entry name" value="BIFUNCTIONAL 3-DEHYDROQUINATE DEHYDRATASE_SHIKIMATE DEHYDROGENASE, CHLOROPLASTIC"/>
    <property type="match status" value="1"/>
</dbReference>
<protein>
    <recommendedName>
        <fullName evidence="2 8">Shikimate dehydrogenase (NADP(+))</fullName>
        <shortName evidence="8">SDH</shortName>
        <ecNumber evidence="2 8">1.1.1.25</ecNumber>
    </recommendedName>
</protein>
<dbReference type="Proteomes" id="UP000295678">
    <property type="component" value="Unassembled WGS sequence"/>
</dbReference>
<comment type="caution">
    <text evidence="8">Lacks conserved residue(s) required for the propagation of feature annotation.</text>
</comment>
<evidence type="ECO:0000256" key="5">
    <source>
        <dbReference type="ARBA" id="ARBA00023002"/>
    </source>
</evidence>
<reference evidence="12 13" key="1">
    <citation type="submission" date="2019-03" db="EMBL/GenBank/DDBJ databases">
        <title>Genomic Encyclopedia of Type Strains, Phase IV (KMG-IV): sequencing the most valuable type-strain genomes for metagenomic binning, comparative biology and taxonomic classification.</title>
        <authorList>
            <person name="Goeker M."/>
        </authorList>
    </citation>
    <scope>NUCLEOTIDE SEQUENCE [LARGE SCALE GENOMIC DNA]</scope>
    <source>
        <strain evidence="12 13">DSM 19345</strain>
    </source>
</reference>
<name>A0A4R3MEH3_9HYPH</name>
<feature type="binding site" evidence="8">
    <location>
        <position position="221"/>
    </location>
    <ligand>
        <name>shikimate</name>
        <dbReference type="ChEBI" id="CHEBI:36208"/>
    </ligand>
</feature>
<dbReference type="SUPFAM" id="SSF51735">
    <property type="entry name" value="NAD(P)-binding Rossmann-fold domains"/>
    <property type="match status" value="1"/>
</dbReference>
<comment type="catalytic activity">
    <reaction evidence="7 8">
        <text>shikimate + NADP(+) = 3-dehydroshikimate + NADPH + H(+)</text>
        <dbReference type="Rhea" id="RHEA:17737"/>
        <dbReference type="ChEBI" id="CHEBI:15378"/>
        <dbReference type="ChEBI" id="CHEBI:16630"/>
        <dbReference type="ChEBI" id="CHEBI:36208"/>
        <dbReference type="ChEBI" id="CHEBI:57783"/>
        <dbReference type="ChEBI" id="CHEBI:58349"/>
        <dbReference type="EC" id="1.1.1.25"/>
    </reaction>
</comment>
<dbReference type="CDD" id="cd01065">
    <property type="entry name" value="NAD_bind_Shikimate_DH"/>
    <property type="match status" value="1"/>
</dbReference>
<feature type="active site" description="Proton acceptor" evidence="8">
    <location>
        <position position="68"/>
    </location>
</feature>
<dbReference type="Pfam" id="PF08501">
    <property type="entry name" value="Shikimate_dh_N"/>
    <property type="match status" value="1"/>
</dbReference>
<dbReference type="EMBL" id="SMAK01000003">
    <property type="protein sequence ID" value="TCT11901.1"/>
    <property type="molecule type" value="Genomic_DNA"/>
</dbReference>
<comment type="subunit">
    <text evidence="8">Homodimer.</text>
</comment>
<dbReference type="InterPro" id="IPR006151">
    <property type="entry name" value="Shikm_DH/Glu-tRNA_Rdtase"/>
</dbReference>
<dbReference type="GO" id="GO:0005829">
    <property type="term" value="C:cytosol"/>
    <property type="evidence" value="ECO:0007669"/>
    <property type="project" value="TreeGrafter"/>
</dbReference>
<dbReference type="InterPro" id="IPR036291">
    <property type="entry name" value="NAD(P)-bd_dom_sf"/>
</dbReference>
<dbReference type="Pfam" id="PF01488">
    <property type="entry name" value="Shikimate_DH"/>
    <property type="match status" value="1"/>
</dbReference>
<feature type="binding site" evidence="8">
    <location>
        <position position="219"/>
    </location>
    <ligand>
        <name>NADP(+)</name>
        <dbReference type="ChEBI" id="CHEBI:58349"/>
    </ligand>
</feature>
<organism evidence="12 13">
    <name type="scientific">Tepidamorphus gemmatus</name>
    <dbReference type="NCBI Taxonomy" id="747076"/>
    <lineage>
        <taxon>Bacteria</taxon>
        <taxon>Pseudomonadati</taxon>
        <taxon>Pseudomonadota</taxon>
        <taxon>Alphaproteobacteria</taxon>
        <taxon>Hyphomicrobiales</taxon>
        <taxon>Tepidamorphaceae</taxon>
        <taxon>Tepidamorphus</taxon>
    </lineage>
</organism>
<evidence type="ECO:0000256" key="3">
    <source>
        <dbReference type="ARBA" id="ARBA00022605"/>
    </source>
</evidence>
<dbReference type="SUPFAM" id="SSF53223">
    <property type="entry name" value="Aminoacid dehydrogenase-like, N-terminal domain"/>
    <property type="match status" value="1"/>
</dbReference>
<evidence type="ECO:0000313" key="12">
    <source>
        <dbReference type="EMBL" id="TCT11901.1"/>
    </source>
</evidence>
<evidence type="ECO:0000256" key="1">
    <source>
        <dbReference type="ARBA" id="ARBA00004871"/>
    </source>
</evidence>
<keyword evidence="6 8" id="KW-0057">Aromatic amino acid biosynthesis</keyword>
<evidence type="ECO:0000259" key="11">
    <source>
        <dbReference type="Pfam" id="PF18317"/>
    </source>
</evidence>
<dbReference type="AlphaFoldDB" id="A0A4R3MEH3"/>
<feature type="binding site" evidence="8">
    <location>
        <position position="89"/>
    </location>
    <ligand>
        <name>shikimate</name>
        <dbReference type="ChEBI" id="CHEBI:36208"/>
    </ligand>
</feature>
<feature type="binding site" evidence="8">
    <location>
        <position position="104"/>
    </location>
    <ligand>
        <name>shikimate</name>
        <dbReference type="ChEBI" id="CHEBI:36208"/>
    </ligand>
</feature>
<feature type="binding site" evidence="8">
    <location>
        <position position="249"/>
    </location>
    <ligand>
        <name>shikimate</name>
        <dbReference type="ChEBI" id="CHEBI:36208"/>
    </ligand>
</feature>
<dbReference type="OrthoDB" id="9792692at2"/>
<accession>A0A4R3MEH3</accession>
<dbReference type="InterPro" id="IPR011342">
    <property type="entry name" value="Shikimate_DH"/>
</dbReference>
<dbReference type="GO" id="GO:0019632">
    <property type="term" value="P:shikimate metabolic process"/>
    <property type="evidence" value="ECO:0007669"/>
    <property type="project" value="InterPro"/>
</dbReference>
<evidence type="ECO:0000259" key="10">
    <source>
        <dbReference type="Pfam" id="PF08501"/>
    </source>
</evidence>
<dbReference type="NCBIfam" id="TIGR00507">
    <property type="entry name" value="aroE"/>
    <property type="match status" value="1"/>
</dbReference>